<keyword evidence="2" id="KW-1185">Reference proteome</keyword>
<gene>
    <name evidence="1" type="ORF">Mal52_49560</name>
</gene>
<dbReference type="KEGG" id="sdyn:Mal52_49560"/>
<reference evidence="1 2" key="1">
    <citation type="submission" date="2019-02" db="EMBL/GenBank/DDBJ databases">
        <title>Deep-cultivation of Planctomycetes and their phenomic and genomic characterization uncovers novel biology.</title>
        <authorList>
            <person name="Wiegand S."/>
            <person name="Jogler M."/>
            <person name="Boedeker C."/>
            <person name="Pinto D."/>
            <person name="Vollmers J."/>
            <person name="Rivas-Marin E."/>
            <person name="Kohn T."/>
            <person name="Peeters S.H."/>
            <person name="Heuer A."/>
            <person name="Rast P."/>
            <person name="Oberbeckmann S."/>
            <person name="Bunk B."/>
            <person name="Jeske O."/>
            <person name="Meyerdierks A."/>
            <person name="Storesund J.E."/>
            <person name="Kallscheuer N."/>
            <person name="Luecker S."/>
            <person name="Lage O.M."/>
            <person name="Pohl T."/>
            <person name="Merkel B.J."/>
            <person name="Hornburger P."/>
            <person name="Mueller R.-W."/>
            <person name="Bruemmer F."/>
            <person name="Labrenz M."/>
            <person name="Spormann A.M."/>
            <person name="Op den Camp H."/>
            <person name="Overmann J."/>
            <person name="Amann R."/>
            <person name="Jetten M.S.M."/>
            <person name="Mascher T."/>
            <person name="Medema M.H."/>
            <person name="Devos D.P."/>
            <person name="Kaster A.-K."/>
            <person name="Ovreas L."/>
            <person name="Rohde M."/>
            <person name="Galperin M.Y."/>
            <person name="Jogler C."/>
        </authorList>
    </citation>
    <scope>NUCLEOTIDE SEQUENCE [LARGE SCALE GENOMIC DNA]</scope>
    <source>
        <strain evidence="1 2">Mal52</strain>
    </source>
</reference>
<dbReference type="Proteomes" id="UP000319383">
    <property type="component" value="Chromosome"/>
</dbReference>
<name>A0A517ZVG3_9PLAN</name>
<dbReference type="AlphaFoldDB" id="A0A517ZVG3"/>
<organism evidence="1 2">
    <name type="scientific">Symmachiella dynata</name>
    <dbReference type="NCBI Taxonomy" id="2527995"/>
    <lineage>
        <taxon>Bacteria</taxon>
        <taxon>Pseudomonadati</taxon>
        <taxon>Planctomycetota</taxon>
        <taxon>Planctomycetia</taxon>
        <taxon>Planctomycetales</taxon>
        <taxon>Planctomycetaceae</taxon>
        <taxon>Symmachiella</taxon>
    </lineage>
</organism>
<proteinExistence type="predicted"/>
<sequence>MSWADPGFRFVSVLSLSKLAVVAASAFGQVLNFKQKFHLTQEIRRIAGFSILKRQITKSVDLRGTNSILSETLQIEALWLVRHAMQHFSPLLPSFA</sequence>
<evidence type="ECO:0000313" key="2">
    <source>
        <dbReference type="Proteomes" id="UP000319383"/>
    </source>
</evidence>
<evidence type="ECO:0000313" key="1">
    <source>
        <dbReference type="EMBL" id="QDU46435.1"/>
    </source>
</evidence>
<accession>A0A517ZVG3</accession>
<protein>
    <submittedName>
        <fullName evidence="1">Uncharacterized protein</fullName>
    </submittedName>
</protein>
<dbReference type="EMBL" id="CP036276">
    <property type="protein sequence ID" value="QDU46435.1"/>
    <property type="molecule type" value="Genomic_DNA"/>
</dbReference>